<reference evidence="2 3" key="1">
    <citation type="submission" date="2016-10" db="EMBL/GenBank/DDBJ databases">
        <authorList>
            <person name="de Groot N.N."/>
        </authorList>
    </citation>
    <scope>NUCLEOTIDE SEQUENCE [LARGE SCALE GENOMIC DNA]</scope>
    <source>
        <strain evidence="2 3">CGMCC 1.9157</strain>
    </source>
</reference>
<evidence type="ECO:0000313" key="2">
    <source>
        <dbReference type="EMBL" id="SFN88722.1"/>
    </source>
</evidence>
<sequence length="57" mass="6693">MRYLSHNEINHALVRGHFERSKQFHSLLSRLFRTHETSPAQRSSKRHTPVKSHTVSA</sequence>
<feature type="region of interest" description="Disordered" evidence="1">
    <location>
        <begin position="34"/>
        <end position="57"/>
    </location>
</feature>
<protein>
    <submittedName>
        <fullName evidence="2">Uncharacterized protein</fullName>
    </submittedName>
</protein>
<name>A0A1I5CP89_9HYPH</name>
<evidence type="ECO:0000313" key="3">
    <source>
        <dbReference type="Proteomes" id="UP000199236"/>
    </source>
</evidence>
<gene>
    <name evidence="2" type="ORF">SAMN04488056_102297</name>
</gene>
<evidence type="ECO:0000256" key="1">
    <source>
        <dbReference type="SAM" id="MobiDB-lite"/>
    </source>
</evidence>
<dbReference type="AlphaFoldDB" id="A0A1I5CP89"/>
<dbReference type="EMBL" id="FOVR01000002">
    <property type="protein sequence ID" value="SFN88722.1"/>
    <property type="molecule type" value="Genomic_DNA"/>
</dbReference>
<accession>A0A1I5CP89</accession>
<proteinExistence type="predicted"/>
<dbReference type="Proteomes" id="UP000199236">
    <property type="component" value="Unassembled WGS sequence"/>
</dbReference>
<organism evidence="2 3">
    <name type="scientific">Cohaesibacter marisflavi</name>
    <dbReference type="NCBI Taxonomy" id="655353"/>
    <lineage>
        <taxon>Bacteria</taxon>
        <taxon>Pseudomonadati</taxon>
        <taxon>Pseudomonadota</taxon>
        <taxon>Alphaproteobacteria</taxon>
        <taxon>Hyphomicrobiales</taxon>
        <taxon>Cohaesibacteraceae</taxon>
    </lineage>
</organism>
<keyword evidence="3" id="KW-1185">Reference proteome</keyword>